<organism evidence="2 3">
    <name type="scientific">Porites lobata</name>
    <dbReference type="NCBI Taxonomy" id="104759"/>
    <lineage>
        <taxon>Eukaryota</taxon>
        <taxon>Metazoa</taxon>
        <taxon>Cnidaria</taxon>
        <taxon>Anthozoa</taxon>
        <taxon>Hexacorallia</taxon>
        <taxon>Scleractinia</taxon>
        <taxon>Fungiina</taxon>
        <taxon>Poritidae</taxon>
        <taxon>Porites</taxon>
    </lineage>
</organism>
<protein>
    <submittedName>
        <fullName evidence="2">Uncharacterized protein</fullName>
    </submittedName>
</protein>
<keyword evidence="1" id="KW-0812">Transmembrane</keyword>
<dbReference type="Pfam" id="PF05960">
    <property type="entry name" value="DUF885"/>
    <property type="match status" value="2"/>
</dbReference>
<keyword evidence="1" id="KW-0472">Membrane</keyword>
<keyword evidence="1" id="KW-1133">Transmembrane helix</keyword>
<feature type="transmembrane region" description="Helical" evidence="1">
    <location>
        <begin position="815"/>
        <end position="837"/>
    </location>
</feature>
<sequence length="1578" mass="180875">MSTSAKPVERHEMMAEEWIQFEQNKSMFSKFRILTILLAVIAVVVLIVGIVLIALAAKSEKKDCQDCKETKEEKEPGSSGGQTSTSFCEYSEEAKRIGLQDILLRAKKSYYENNPFQVPTDPEATRDEIKKMYTAYNPKPEYIKNVTDAARELLKEVNETKVDTNKLKPRERKALSQLRHFLKTVFGQPYDMNYYTGHWMMGPTFFCYKQAICNGGKHLSSMLKRLKPGDLEDVELIEEKLKSHKEGILQYKKNIMMGKFHGMVYNQEACVGSRNAIRGFYLNIALKNETGVLEESYVREVLDGDYFSNITEEMNTTWKKLRGKSVKESLNEYLVENVGKPMSQLLRYLEHDHYRHCVPSNVSSGLATLPLDHVWVDGKENKSWPTNKKLPTGEMLDGKMAYSEIMAFFTTNEMTPDYVNKLGKEQLKKLYPQAKEIAKKVTGKNNESEAIKDFRSKLDSPDNFFNKDPFPDNESDAQAHVRCSTIEGAKKYCPMRWKALQEWFKEARMAMSLLYPKIVDMFYFAGDKHSTPNCPIKLRPSLNPSSGIQSYDNSDPMCLKPAFYNIPFFLSKLGPRFSEWSINAHESRPGHHIQIQGATEHFKDTCGGVIGWLDSKTSYTAFTEGWALYAENPLISDDTDVYENEPMQKYGMLKWQIWRAVRLIVDTGLHYKGMKRDEAIKMFGDYAWDDSDFTQKEVTRYQGWPGQATAYMVGRLGILQAREYATKALGEKFSLKDFHYQVLSQGSSPLAFLDEHIKNYVECVKKPDKEGCSSILNPPERTSSKKMTNKHGETNQMMAEESLKFQGNKFSKPRILLIILAVIVLIVLVVGIVLIALSAKKKDCDGKEEKRPGSPGGQTSSAFCEYSEEAKRIGLDDILLRAKKSYYENFPFQLPNDPDATRDEIKKGYKVYNPTPEYIKKVTDAARKLFKEVNETKVDSDKLKPRERKALAQLKHYLKTVFGQPMDMNYYSGHWMTKPTYPSQIFNVGKHLNALLNLFKPENLQDVTMIEKKLMAHKQGILRYAENLRMGVTHGMVYSQEACFASLSIMKSFYLNIALKNATGVLQERYITSVLNDAYFSSITEDMNTTWKNKNGGKSVKETFDEYIVKYMGEPMKELLSYLEHDHYRHCVPSNVSSGLATLPLDHVWVDGKENNSWPTNKKLPTGETLDGKMAYSEILPYFTTNQMTPDDVHRLGFKQLYELYPLAVKAAKSVTGKENETEAIREFRSKLDSPDNYFNKDPFPDNESDAQAHARCSTIEGAKKYCPMRWKALQEWFKESRMVMSMLYPKIVDMFYFAGDKHSTPNCPVELRPSLNPSSGIQSYQESDSLCSKPAYYNIPFFLDRFGPKSSEWSINAHEARPGHHIQNQGTIEHFKDTCGGVIAWLDSKTYYTAFQEGWALYAENPLISDDTDVYANEPMKKYGMLKWQIWRALRMIVDTGLHYKGMKRSEAFKMFAEYAWDDSDFTQKEVTRYQMFPGQATAYMVGRLGILQARNFSTSALGKKFSLKDFHYQVLNQGSAPLAFLQEHIEKYVACVHEPNKEGCSYILNPPKRAPPKSGEKKPETPLYLEGYIHYA</sequence>
<feature type="transmembrane region" description="Helical" evidence="1">
    <location>
        <begin position="33"/>
        <end position="57"/>
    </location>
</feature>
<accession>A0ABN8NJ09</accession>
<proteinExistence type="predicted"/>
<name>A0ABN8NJ09_9CNID</name>
<dbReference type="EMBL" id="CALNXK010000022">
    <property type="protein sequence ID" value="CAH3109756.1"/>
    <property type="molecule type" value="Genomic_DNA"/>
</dbReference>
<dbReference type="PANTHER" id="PTHR33361:SF2">
    <property type="entry name" value="DUF885 DOMAIN-CONTAINING PROTEIN"/>
    <property type="match status" value="1"/>
</dbReference>
<evidence type="ECO:0000313" key="3">
    <source>
        <dbReference type="Proteomes" id="UP001159405"/>
    </source>
</evidence>
<evidence type="ECO:0000313" key="2">
    <source>
        <dbReference type="EMBL" id="CAH3109756.1"/>
    </source>
</evidence>
<reference evidence="2 3" key="1">
    <citation type="submission" date="2022-05" db="EMBL/GenBank/DDBJ databases">
        <authorList>
            <consortium name="Genoscope - CEA"/>
            <person name="William W."/>
        </authorList>
    </citation>
    <scope>NUCLEOTIDE SEQUENCE [LARGE SCALE GENOMIC DNA]</scope>
</reference>
<evidence type="ECO:0000256" key="1">
    <source>
        <dbReference type="SAM" id="Phobius"/>
    </source>
</evidence>
<keyword evidence="3" id="KW-1185">Reference proteome</keyword>
<comment type="caution">
    <text evidence="2">The sequence shown here is derived from an EMBL/GenBank/DDBJ whole genome shotgun (WGS) entry which is preliminary data.</text>
</comment>
<dbReference type="PANTHER" id="PTHR33361">
    <property type="entry name" value="GLR0591 PROTEIN"/>
    <property type="match status" value="1"/>
</dbReference>
<dbReference type="InterPro" id="IPR010281">
    <property type="entry name" value="DUF885"/>
</dbReference>
<dbReference type="Proteomes" id="UP001159405">
    <property type="component" value="Unassembled WGS sequence"/>
</dbReference>
<gene>
    <name evidence="2" type="ORF">PLOB_00018841</name>
</gene>